<name>A0A5L8K1P5_CAMFE</name>
<dbReference type="Gene3D" id="3.40.50.300">
    <property type="entry name" value="P-loop containing nucleotide triphosphate hydrolases"/>
    <property type="match status" value="1"/>
</dbReference>
<evidence type="ECO:0000313" key="2">
    <source>
        <dbReference type="Proteomes" id="UP000535509"/>
    </source>
</evidence>
<proteinExistence type="predicted"/>
<dbReference type="EMBL" id="AABTCC010000016">
    <property type="protein sequence ID" value="EAI8859376.1"/>
    <property type="molecule type" value="Genomic_DNA"/>
</dbReference>
<gene>
    <name evidence="1" type="ORF">CX802_05985</name>
</gene>
<dbReference type="InterPro" id="IPR027417">
    <property type="entry name" value="P-loop_NTPase"/>
</dbReference>
<keyword evidence="2" id="KW-1185">Reference proteome</keyword>
<reference evidence="1 2" key="1">
    <citation type="submission" date="2018-06" db="EMBL/GenBank/DDBJ databases">
        <authorList>
            <consortium name="PulseNet: The National Subtyping Network for Foodborne Disease Surveillance"/>
            <person name="Tarr C.L."/>
            <person name="Trees E."/>
            <person name="Katz L.S."/>
            <person name="Carleton-Romer H.A."/>
            <person name="Stroika S."/>
            <person name="Kucerova Z."/>
            <person name="Roache K.F."/>
            <person name="Sabol A.L."/>
            <person name="Besser J."/>
            <person name="Gerner-Smidt P."/>
        </authorList>
    </citation>
    <scope>NUCLEOTIDE SEQUENCE [LARGE SCALE GENOMIC DNA]</scope>
    <source>
        <strain evidence="1 2">PNUSAC001503</strain>
    </source>
</reference>
<sequence length="205" mass="23700">MYSKIIISSDFSSVKDELIRDIKPNFLRIFEYDNFLVDDAKEIINEAYIAEIEEKVIVIMAFKFGIEPQNALLKILEEPPKNSIFILVAPSKNSLLPTIRSRLMMENRKLNLQRAATGLNLKKLELKDIYNFIEQSISLEKVDKLNKTSLLNLVKSIVCEAIDSGASFSVEDYRYCYKIYRLVDLNAKSIQVLTPLLLLIMQRMR</sequence>
<dbReference type="AlphaFoldDB" id="A0A5L8K1P5"/>
<dbReference type="Proteomes" id="UP000535509">
    <property type="component" value="Unassembled WGS sequence"/>
</dbReference>
<dbReference type="NCBIfam" id="NF006296">
    <property type="entry name" value="PRK08485.1"/>
    <property type="match status" value="1"/>
</dbReference>
<accession>A0A5L8K1P5</accession>
<comment type="caution">
    <text evidence="1">The sequence shown here is derived from an EMBL/GenBank/DDBJ whole genome shotgun (WGS) entry which is preliminary data.</text>
</comment>
<dbReference type="GeneID" id="61064939"/>
<organism evidence="1 2">
    <name type="scientific">Campylobacter fetus</name>
    <dbReference type="NCBI Taxonomy" id="196"/>
    <lineage>
        <taxon>Bacteria</taxon>
        <taxon>Pseudomonadati</taxon>
        <taxon>Campylobacterota</taxon>
        <taxon>Epsilonproteobacteria</taxon>
        <taxon>Campylobacterales</taxon>
        <taxon>Campylobacteraceae</taxon>
        <taxon>Campylobacter</taxon>
    </lineage>
</organism>
<protein>
    <submittedName>
        <fullName evidence="1">DNA polymerase III subunit delta</fullName>
    </submittedName>
</protein>
<evidence type="ECO:0000313" key="1">
    <source>
        <dbReference type="EMBL" id="EAI8859376.1"/>
    </source>
</evidence>
<dbReference type="OMA" id="FDSRENQ"/>
<dbReference type="Pfam" id="PF13177">
    <property type="entry name" value="DNA_pol3_delta2"/>
    <property type="match status" value="1"/>
</dbReference>
<dbReference type="SUPFAM" id="SSF52540">
    <property type="entry name" value="P-loop containing nucleoside triphosphate hydrolases"/>
    <property type="match status" value="1"/>
</dbReference>
<dbReference type="RefSeq" id="WP_011732087.1">
    <property type="nucleotide sequence ID" value="NZ_AACCWR020000029.1"/>
</dbReference>